<proteinExistence type="predicted"/>
<evidence type="ECO:0000313" key="3">
    <source>
        <dbReference type="Proteomes" id="UP001163293"/>
    </source>
</evidence>
<evidence type="ECO:0000313" key="2">
    <source>
        <dbReference type="EMBL" id="UYV97116.1"/>
    </source>
</evidence>
<organism evidence="2 3">
    <name type="scientific">Paenarthrobacter ureafaciens</name>
    <dbReference type="NCBI Taxonomy" id="37931"/>
    <lineage>
        <taxon>Bacteria</taxon>
        <taxon>Bacillati</taxon>
        <taxon>Actinomycetota</taxon>
        <taxon>Actinomycetes</taxon>
        <taxon>Micrococcales</taxon>
        <taxon>Micrococcaceae</taxon>
        <taxon>Paenarthrobacter</taxon>
    </lineage>
</organism>
<feature type="transmembrane region" description="Helical" evidence="1">
    <location>
        <begin position="17"/>
        <end position="42"/>
    </location>
</feature>
<dbReference type="EMBL" id="CP101185">
    <property type="protein sequence ID" value="UYV97116.1"/>
    <property type="molecule type" value="Genomic_DNA"/>
</dbReference>
<feature type="transmembrane region" description="Helical" evidence="1">
    <location>
        <begin position="114"/>
        <end position="136"/>
    </location>
</feature>
<keyword evidence="1" id="KW-0472">Membrane</keyword>
<keyword evidence="3" id="KW-1185">Reference proteome</keyword>
<feature type="transmembrane region" description="Helical" evidence="1">
    <location>
        <begin position="57"/>
        <end position="74"/>
    </location>
</feature>
<feature type="transmembrane region" description="Helical" evidence="1">
    <location>
        <begin position="81"/>
        <end position="102"/>
    </location>
</feature>
<accession>A0AAX3EGA4</accession>
<keyword evidence="1" id="KW-1133">Transmembrane helix</keyword>
<dbReference type="RefSeq" id="WP_069696776.1">
    <property type="nucleotide sequence ID" value="NZ_BDMH01000013.1"/>
</dbReference>
<protein>
    <submittedName>
        <fullName evidence="2">Uncharacterized protein</fullName>
    </submittedName>
</protein>
<keyword evidence="1" id="KW-0812">Transmembrane</keyword>
<name>A0AAX3EGA4_PAEUR</name>
<sequence>MHVDSVRSGRRTITARVLAVAATVLVGIPLAAPIFLAAIFFVRSGGFHLDFLMPGELFVVVLGGGVVLFASSLVSRQRRNLTGWLVLAVGVLFVVSMILAISTGLASGETPAEGWPLAIVLGSYGLYLVAVVALFVEGVGLCRRLFAAAPAFNFPHAGIGGGLAGPKSDRS</sequence>
<dbReference type="Proteomes" id="UP001163293">
    <property type="component" value="Chromosome"/>
</dbReference>
<gene>
    <name evidence="2" type="ORF">NL394_19060</name>
</gene>
<dbReference type="AlphaFoldDB" id="A0AAX3EGA4"/>
<evidence type="ECO:0000256" key="1">
    <source>
        <dbReference type="SAM" id="Phobius"/>
    </source>
</evidence>
<reference evidence="2" key="1">
    <citation type="submission" date="2022-07" db="EMBL/GenBank/DDBJ databases">
        <authorList>
            <person name="Wu T."/>
        </authorList>
    </citation>
    <scope>NUCLEOTIDE SEQUENCE</scope>
    <source>
        <strain evidence="2">SD-1</strain>
    </source>
</reference>